<sequence>MTTTDRLATQLRDRIRTAWEAGPLFIDPIVVPGLTARQRASLEAAVATAEESGIPVYVAVSPPTWLGAEEAWSRFTADLAFSMFESSNAEQAIVVFAETDGGARLLSYLVDDNGPAVPPGLDELPRSATDDFLPLELAVPYHLEILVAAATGAPPPSPLDFDPADAGEGGSRDYIEATGLNDASPDTLVLAASGLAALGLTAWVLSRRQKYAWRSQLTTDPELVRRHRLVPAVEKSQAELPVPQSTGDEVWALRDRGLRIQEAIAAIVAAHPDWAEHPDHSHRQAIFALTRSDKWVRSMLGRPTLPDPGEADERKSCYFFPAHAKPVSSHAMKQAGTVLTVNACATCIADLEAGHDPVCLMVPKDPKSPRSRAVPYFQRDDAYATSGFGSFVDLEVAILDYGVPGAAKRVPSEERS</sequence>
<name>A0A7T3ZWG9_9MICO</name>
<organism evidence="1 2">
    <name type="scientific">Brevibacterium casei</name>
    <dbReference type="NCBI Taxonomy" id="33889"/>
    <lineage>
        <taxon>Bacteria</taxon>
        <taxon>Bacillati</taxon>
        <taxon>Actinomycetota</taxon>
        <taxon>Actinomycetes</taxon>
        <taxon>Micrococcales</taxon>
        <taxon>Brevibacteriaceae</taxon>
        <taxon>Brevibacterium</taxon>
    </lineage>
</organism>
<reference evidence="1 2" key="1">
    <citation type="submission" date="2020-12" db="EMBL/GenBank/DDBJ databases">
        <title>FDA dAtabase for Regulatory Grade micrObial Sequences (FDA-ARGOS): Supporting development and validation of Infectious Disease Dx tests.</title>
        <authorList>
            <person name="Sproer C."/>
            <person name="Gronow S."/>
            <person name="Severitt S."/>
            <person name="Schroder I."/>
            <person name="Tallon L."/>
            <person name="Sadzewicz L."/>
            <person name="Zhao X."/>
            <person name="Boylan J."/>
            <person name="Ott S."/>
            <person name="Bowen H."/>
            <person name="Vavikolanu K."/>
            <person name="Mehta A."/>
            <person name="Aluvathingal J."/>
            <person name="Nadendla S."/>
            <person name="Lowell S."/>
            <person name="Myers T."/>
            <person name="Yan Y."/>
            <person name="Sichtig H."/>
        </authorList>
    </citation>
    <scope>NUCLEOTIDE SEQUENCE [LARGE SCALE GENOMIC DNA]</scope>
    <source>
        <strain evidence="1 2">FDAARGOS_990</strain>
    </source>
</reference>
<gene>
    <name evidence="1" type="ORF">I6H47_08525</name>
</gene>
<accession>A0A7T3ZWG9</accession>
<protein>
    <submittedName>
        <fullName evidence="1">Uncharacterized protein</fullName>
    </submittedName>
</protein>
<evidence type="ECO:0000313" key="1">
    <source>
        <dbReference type="EMBL" id="QQB12930.1"/>
    </source>
</evidence>
<evidence type="ECO:0000313" key="2">
    <source>
        <dbReference type="Proteomes" id="UP000595374"/>
    </source>
</evidence>
<dbReference type="RefSeq" id="WP_198498192.1">
    <property type="nucleotide sequence ID" value="NZ_CP065989.1"/>
</dbReference>
<proteinExistence type="predicted"/>
<dbReference type="Proteomes" id="UP000595374">
    <property type="component" value="Chromosome"/>
</dbReference>
<dbReference type="EMBL" id="CP065989">
    <property type="protein sequence ID" value="QQB12930.1"/>
    <property type="molecule type" value="Genomic_DNA"/>
</dbReference>
<dbReference type="AlphaFoldDB" id="A0A7T3ZWG9"/>